<dbReference type="InterPro" id="IPR006886">
    <property type="entry name" value="RNA_pol_III_Rpc5"/>
</dbReference>
<feature type="region of interest" description="Disordered" evidence="1">
    <location>
        <begin position="88"/>
        <end position="115"/>
    </location>
</feature>
<evidence type="ECO:0000313" key="3">
    <source>
        <dbReference type="Proteomes" id="UP000008744"/>
    </source>
</evidence>
<gene>
    <name evidence="2" type="primary">Dper\GL24473</name>
    <name evidence="2" type="ORF">Dper_GL24473</name>
</gene>
<accession>B4GUL4</accession>
<dbReference type="Proteomes" id="UP000008744">
    <property type="component" value="Unassembled WGS sequence"/>
</dbReference>
<dbReference type="STRING" id="7234.B4GUL4"/>
<dbReference type="eggNOG" id="KOG2354">
    <property type="taxonomic scope" value="Eukaryota"/>
</dbReference>
<name>B4GUL4_DROPE</name>
<dbReference type="SMR" id="B4GUL4"/>
<dbReference type="OrthoDB" id="340681at2759"/>
<sequence length="115" mass="13020">MDEEEDPIVEEMPVFLSKTLHDSLYLFQYPTKTELPNHDESVVINCCVKPFTQEVKVDFALNTESKHYDRFKGEQFAVAADGKNTFGALPSKGGERPTYKRGIMDKAGLHPARAR</sequence>
<keyword evidence="3" id="KW-1185">Reference proteome</keyword>
<proteinExistence type="predicted"/>
<dbReference type="GO" id="GO:0042797">
    <property type="term" value="P:tRNA transcription by RNA polymerase III"/>
    <property type="evidence" value="ECO:0007669"/>
    <property type="project" value="TreeGrafter"/>
</dbReference>
<protein>
    <submittedName>
        <fullName evidence="2">GL24473</fullName>
    </submittedName>
</protein>
<organism evidence="3">
    <name type="scientific">Drosophila persimilis</name>
    <name type="common">Fruit fly</name>
    <dbReference type="NCBI Taxonomy" id="7234"/>
    <lineage>
        <taxon>Eukaryota</taxon>
        <taxon>Metazoa</taxon>
        <taxon>Ecdysozoa</taxon>
        <taxon>Arthropoda</taxon>
        <taxon>Hexapoda</taxon>
        <taxon>Insecta</taxon>
        <taxon>Pterygota</taxon>
        <taxon>Neoptera</taxon>
        <taxon>Endopterygota</taxon>
        <taxon>Diptera</taxon>
        <taxon>Brachycera</taxon>
        <taxon>Muscomorpha</taxon>
        <taxon>Ephydroidea</taxon>
        <taxon>Drosophilidae</taxon>
        <taxon>Drosophila</taxon>
        <taxon>Sophophora</taxon>
    </lineage>
</organism>
<dbReference type="PANTHER" id="PTHR12069">
    <property type="entry name" value="DNA-DIRECTED RNA POLYMERASES III 80 KDA POLYPEPTIDE RNA POLYMERASE III SUBUNIT 5"/>
    <property type="match status" value="1"/>
</dbReference>
<dbReference type="EMBL" id="CH479191">
    <property type="protein sequence ID" value="EDW26297.1"/>
    <property type="molecule type" value="Genomic_DNA"/>
</dbReference>
<dbReference type="AlphaFoldDB" id="B4GUL4"/>
<dbReference type="HOGENOM" id="CLU_2284477_0_0_1"/>
<dbReference type="Pfam" id="PF04801">
    <property type="entry name" value="RPC5"/>
    <property type="match status" value="1"/>
</dbReference>
<dbReference type="GO" id="GO:0005666">
    <property type="term" value="C:RNA polymerase III complex"/>
    <property type="evidence" value="ECO:0007669"/>
    <property type="project" value="TreeGrafter"/>
</dbReference>
<evidence type="ECO:0000256" key="1">
    <source>
        <dbReference type="SAM" id="MobiDB-lite"/>
    </source>
</evidence>
<reference evidence="2 3" key="1">
    <citation type="journal article" date="2007" name="Nature">
        <title>Evolution of genes and genomes on the Drosophila phylogeny.</title>
        <authorList>
            <consortium name="Drosophila 12 Genomes Consortium"/>
            <person name="Clark A.G."/>
            <person name="Eisen M.B."/>
            <person name="Smith D.R."/>
            <person name="Bergman C.M."/>
            <person name="Oliver B."/>
            <person name="Markow T.A."/>
            <person name="Kaufman T.C."/>
            <person name="Kellis M."/>
            <person name="Gelbart W."/>
            <person name="Iyer V.N."/>
            <person name="Pollard D.A."/>
            <person name="Sackton T.B."/>
            <person name="Larracuente A.M."/>
            <person name="Singh N.D."/>
            <person name="Abad J.P."/>
            <person name="Abt D.N."/>
            <person name="Adryan B."/>
            <person name="Aguade M."/>
            <person name="Akashi H."/>
            <person name="Anderson W.W."/>
            <person name="Aquadro C.F."/>
            <person name="Ardell D.H."/>
            <person name="Arguello R."/>
            <person name="Artieri C.G."/>
            <person name="Barbash D.A."/>
            <person name="Barker D."/>
            <person name="Barsanti P."/>
            <person name="Batterham P."/>
            <person name="Batzoglou S."/>
            <person name="Begun D."/>
            <person name="Bhutkar A."/>
            <person name="Blanco E."/>
            <person name="Bosak S.A."/>
            <person name="Bradley R.K."/>
            <person name="Brand A.D."/>
            <person name="Brent M.R."/>
            <person name="Brooks A.N."/>
            <person name="Brown R.H."/>
            <person name="Butlin R.K."/>
            <person name="Caggese C."/>
            <person name="Calvi B.R."/>
            <person name="Bernardo de Carvalho A."/>
            <person name="Caspi A."/>
            <person name="Castrezana S."/>
            <person name="Celniker S.E."/>
            <person name="Chang J.L."/>
            <person name="Chapple C."/>
            <person name="Chatterji S."/>
            <person name="Chinwalla A."/>
            <person name="Civetta A."/>
            <person name="Clifton S.W."/>
            <person name="Comeron J.M."/>
            <person name="Costello J.C."/>
            <person name="Coyne J.A."/>
            <person name="Daub J."/>
            <person name="David R.G."/>
            <person name="Delcher A.L."/>
            <person name="Delehaunty K."/>
            <person name="Do C.B."/>
            <person name="Ebling H."/>
            <person name="Edwards K."/>
            <person name="Eickbush T."/>
            <person name="Evans J.D."/>
            <person name="Filipski A."/>
            <person name="Findeiss S."/>
            <person name="Freyhult E."/>
            <person name="Fulton L."/>
            <person name="Fulton R."/>
            <person name="Garcia A.C."/>
            <person name="Gardiner A."/>
            <person name="Garfield D.A."/>
            <person name="Garvin B.E."/>
            <person name="Gibson G."/>
            <person name="Gilbert D."/>
            <person name="Gnerre S."/>
            <person name="Godfrey J."/>
            <person name="Good R."/>
            <person name="Gotea V."/>
            <person name="Gravely B."/>
            <person name="Greenberg A.J."/>
            <person name="Griffiths-Jones S."/>
            <person name="Gross S."/>
            <person name="Guigo R."/>
            <person name="Gustafson E.A."/>
            <person name="Haerty W."/>
            <person name="Hahn M.W."/>
            <person name="Halligan D.L."/>
            <person name="Halpern A.L."/>
            <person name="Halter G.M."/>
            <person name="Han M.V."/>
            <person name="Heger A."/>
            <person name="Hillier L."/>
            <person name="Hinrichs A.S."/>
            <person name="Holmes I."/>
            <person name="Hoskins R.A."/>
            <person name="Hubisz M.J."/>
            <person name="Hultmark D."/>
            <person name="Huntley M.A."/>
            <person name="Jaffe D.B."/>
            <person name="Jagadeeshan S."/>
            <person name="Jeck W.R."/>
            <person name="Johnson J."/>
            <person name="Jones C.D."/>
            <person name="Jordan W.C."/>
            <person name="Karpen G.H."/>
            <person name="Kataoka E."/>
            <person name="Keightley P.D."/>
            <person name="Kheradpour P."/>
            <person name="Kirkness E.F."/>
            <person name="Koerich L.B."/>
            <person name="Kristiansen K."/>
            <person name="Kudrna D."/>
            <person name="Kulathinal R.J."/>
            <person name="Kumar S."/>
            <person name="Kwok R."/>
            <person name="Lander E."/>
            <person name="Langley C.H."/>
            <person name="Lapoint R."/>
            <person name="Lazzaro B.P."/>
            <person name="Lee S.J."/>
            <person name="Levesque L."/>
            <person name="Li R."/>
            <person name="Lin C.F."/>
            <person name="Lin M.F."/>
            <person name="Lindblad-Toh K."/>
            <person name="Llopart A."/>
            <person name="Long M."/>
            <person name="Low L."/>
            <person name="Lozovsky E."/>
            <person name="Lu J."/>
            <person name="Luo M."/>
            <person name="Machado C.A."/>
            <person name="Makalowski W."/>
            <person name="Marzo M."/>
            <person name="Matsuda M."/>
            <person name="Matzkin L."/>
            <person name="McAllister B."/>
            <person name="McBride C.S."/>
            <person name="McKernan B."/>
            <person name="McKernan K."/>
            <person name="Mendez-Lago M."/>
            <person name="Minx P."/>
            <person name="Mollenhauer M.U."/>
            <person name="Montooth K."/>
            <person name="Mount S.M."/>
            <person name="Mu X."/>
            <person name="Myers E."/>
            <person name="Negre B."/>
            <person name="Newfeld S."/>
            <person name="Nielsen R."/>
            <person name="Noor M.A."/>
            <person name="O'Grady P."/>
            <person name="Pachter L."/>
            <person name="Papaceit M."/>
            <person name="Parisi M.J."/>
            <person name="Parisi M."/>
            <person name="Parts L."/>
            <person name="Pedersen J.S."/>
            <person name="Pesole G."/>
            <person name="Phillippy A.M."/>
            <person name="Ponting C.P."/>
            <person name="Pop M."/>
            <person name="Porcelli D."/>
            <person name="Powell J.R."/>
            <person name="Prohaska S."/>
            <person name="Pruitt K."/>
            <person name="Puig M."/>
            <person name="Quesneville H."/>
            <person name="Ram K.R."/>
            <person name="Rand D."/>
            <person name="Rasmussen M.D."/>
            <person name="Reed L.K."/>
            <person name="Reenan R."/>
            <person name="Reily A."/>
            <person name="Remington K.A."/>
            <person name="Rieger T.T."/>
            <person name="Ritchie M.G."/>
            <person name="Robin C."/>
            <person name="Rogers Y.H."/>
            <person name="Rohde C."/>
            <person name="Rozas J."/>
            <person name="Rubenfield M.J."/>
            <person name="Ruiz A."/>
            <person name="Russo S."/>
            <person name="Salzberg S.L."/>
            <person name="Sanchez-Gracia A."/>
            <person name="Saranga D.J."/>
            <person name="Sato H."/>
            <person name="Schaeffer S.W."/>
            <person name="Schatz M.C."/>
            <person name="Schlenke T."/>
            <person name="Schwartz R."/>
            <person name="Segarra C."/>
            <person name="Singh R.S."/>
            <person name="Sirot L."/>
            <person name="Sirota M."/>
            <person name="Sisneros N.B."/>
            <person name="Smith C.D."/>
            <person name="Smith T.F."/>
            <person name="Spieth J."/>
            <person name="Stage D.E."/>
            <person name="Stark A."/>
            <person name="Stephan W."/>
            <person name="Strausberg R.L."/>
            <person name="Strempel S."/>
            <person name="Sturgill D."/>
            <person name="Sutton G."/>
            <person name="Sutton G.G."/>
            <person name="Tao W."/>
            <person name="Teichmann S."/>
            <person name="Tobari Y.N."/>
            <person name="Tomimura Y."/>
            <person name="Tsolas J.M."/>
            <person name="Valente V.L."/>
            <person name="Venter E."/>
            <person name="Venter J.C."/>
            <person name="Vicario S."/>
            <person name="Vieira F.G."/>
            <person name="Vilella A.J."/>
            <person name="Villasante A."/>
            <person name="Walenz B."/>
            <person name="Wang J."/>
            <person name="Wasserman M."/>
            <person name="Watts T."/>
            <person name="Wilson D."/>
            <person name="Wilson R.K."/>
            <person name="Wing R.A."/>
            <person name="Wolfner M.F."/>
            <person name="Wong A."/>
            <person name="Wong G.K."/>
            <person name="Wu C.I."/>
            <person name="Wu G."/>
            <person name="Yamamoto D."/>
            <person name="Yang H.P."/>
            <person name="Yang S.P."/>
            <person name="Yorke J.A."/>
            <person name="Yoshida K."/>
            <person name="Zdobnov E."/>
            <person name="Zhang P."/>
            <person name="Zhang Y."/>
            <person name="Zimin A.V."/>
            <person name="Baldwin J."/>
            <person name="Abdouelleil A."/>
            <person name="Abdulkadir J."/>
            <person name="Abebe A."/>
            <person name="Abera B."/>
            <person name="Abreu J."/>
            <person name="Acer S.C."/>
            <person name="Aftuck L."/>
            <person name="Alexander A."/>
            <person name="An P."/>
            <person name="Anderson E."/>
            <person name="Anderson S."/>
            <person name="Arachi H."/>
            <person name="Azer M."/>
            <person name="Bachantsang P."/>
            <person name="Barry A."/>
            <person name="Bayul T."/>
            <person name="Berlin A."/>
            <person name="Bessette D."/>
            <person name="Bloom T."/>
            <person name="Blye J."/>
            <person name="Boguslavskiy L."/>
            <person name="Bonnet C."/>
            <person name="Boukhgalter B."/>
            <person name="Bourzgui I."/>
            <person name="Brown A."/>
            <person name="Cahill P."/>
            <person name="Channer S."/>
            <person name="Cheshatsang Y."/>
            <person name="Chuda L."/>
            <person name="Citroen M."/>
            <person name="Collymore A."/>
            <person name="Cooke P."/>
            <person name="Costello M."/>
            <person name="D'Aco K."/>
            <person name="Daza R."/>
            <person name="De Haan G."/>
            <person name="DeGray S."/>
            <person name="DeMaso C."/>
            <person name="Dhargay N."/>
            <person name="Dooley K."/>
            <person name="Dooley E."/>
            <person name="Doricent M."/>
            <person name="Dorje P."/>
            <person name="Dorjee K."/>
            <person name="Dupes A."/>
            <person name="Elong R."/>
            <person name="Falk J."/>
            <person name="Farina A."/>
            <person name="Faro S."/>
            <person name="Ferguson D."/>
            <person name="Fisher S."/>
            <person name="Foley C.D."/>
            <person name="Franke A."/>
            <person name="Friedrich D."/>
            <person name="Gadbois L."/>
            <person name="Gearin G."/>
            <person name="Gearin C.R."/>
            <person name="Giannoukos G."/>
            <person name="Goode T."/>
            <person name="Graham J."/>
            <person name="Grandbois E."/>
            <person name="Grewal S."/>
            <person name="Gyaltsen K."/>
            <person name="Hafez N."/>
            <person name="Hagos B."/>
            <person name="Hall J."/>
            <person name="Henson C."/>
            <person name="Hollinger A."/>
            <person name="Honan T."/>
            <person name="Huard M.D."/>
            <person name="Hughes L."/>
            <person name="Hurhula B."/>
            <person name="Husby M.E."/>
            <person name="Kamat A."/>
            <person name="Kanga B."/>
            <person name="Kashin S."/>
            <person name="Khazanovich D."/>
            <person name="Kisner P."/>
            <person name="Lance K."/>
            <person name="Lara M."/>
            <person name="Lee W."/>
            <person name="Lennon N."/>
            <person name="Letendre F."/>
            <person name="LeVine R."/>
            <person name="Lipovsky A."/>
            <person name="Liu X."/>
            <person name="Liu J."/>
            <person name="Liu S."/>
            <person name="Lokyitsang T."/>
            <person name="Lokyitsang Y."/>
            <person name="Lubonja R."/>
            <person name="Lui A."/>
            <person name="MacDonald P."/>
            <person name="Magnisalis V."/>
            <person name="Maru K."/>
            <person name="Matthews C."/>
            <person name="McCusker W."/>
            <person name="McDonough S."/>
            <person name="Mehta T."/>
            <person name="Meldrim J."/>
            <person name="Meneus L."/>
            <person name="Mihai O."/>
            <person name="Mihalev A."/>
            <person name="Mihova T."/>
            <person name="Mittelman R."/>
            <person name="Mlenga V."/>
            <person name="Montmayeur A."/>
            <person name="Mulrain L."/>
            <person name="Navidi A."/>
            <person name="Naylor J."/>
            <person name="Negash T."/>
            <person name="Nguyen T."/>
            <person name="Nguyen N."/>
            <person name="Nicol R."/>
            <person name="Norbu C."/>
            <person name="Norbu N."/>
            <person name="Novod N."/>
            <person name="O'Neill B."/>
            <person name="Osman S."/>
            <person name="Markiewicz E."/>
            <person name="Oyono O.L."/>
            <person name="Patti C."/>
            <person name="Phunkhang P."/>
            <person name="Pierre F."/>
            <person name="Priest M."/>
            <person name="Raghuraman S."/>
            <person name="Rege F."/>
            <person name="Reyes R."/>
            <person name="Rise C."/>
            <person name="Rogov P."/>
            <person name="Ross K."/>
            <person name="Ryan E."/>
            <person name="Settipalli S."/>
            <person name="Shea T."/>
            <person name="Sherpa N."/>
            <person name="Shi L."/>
            <person name="Shih D."/>
            <person name="Sparrow T."/>
            <person name="Spaulding J."/>
            <person name="Stalker J."/>
            <person name="Stange-Thomann N."/>
            <person name="Stavropoulos S."/>
            <person name="Stone C."/>
            <person name="Strader C."/>
            <person name="Tesfaye S."/>
            <person name="Thomson T."/>
            <person name="Thoulutsang Y."/>
            <person name="Thoulutsang D."/>
            <person name="Topham K."/>
            <person name="Topping I."/>
            <person name="Tsamla T."/>
            <person name="Vassiliev H."/>
            <person name="Vo A."/>
            <person name="Wangchuk T."/>
            <person name="Wangdi T."/>
            <person name="Weiand M."/>
            <person name="Wilkinson J."/>
            <person name="Wilson A."/>
            <person name="Yadav S."/>
            <person name="Young G."/>
            <person name="Yu Q."/>
            <person name="Zembek L."/>
            <person name="Zhong D."/>
            <person name="Zimmer A."/>
            <person name="Zwirko Z."/>
            <person name="Jaffe D.B."/>
            <person name="Alvarez P."/>
            <person name="Brockman W."/>
            <person name="Butler J."/>
            <person name="Chin C."/>
            <person name="Gnerre S."/>
            <person name="Grabherr M."/>
            <person name="Kleber M."/>
            <person name="Mauceli E."/>
            <person name="MacCallum I."/>
        </authorList>
    </citation>
    <scope>NUCLEOTIDE SEQUENCE [LARGE SCALE GENOMIC DNA]</scope>
    <source>
        <strain evidence="3">MSH-3 / Tucson 14011-0111.49</strain>
    </source>
</reference>
<evidence type="ECO:0000313" key="2">
    <source>
        <dbReference type="EMBL" id="EDW26297.1"/>
    </source>
</evidence>
<dbReference type="OMA" id="DNIPHIG"/>
<dbReference type="PANTHER" id="PTHR12069:SF0">
    <property type="entry name" value="DNA-DIRECTED RNA POLYMERASE III SUBUNIT RPC5"/>
    <property type="match status" value="1"/>
</dbReference>
<feature type="compositionally biased region" description="Basic and acidic residues" evidence="1">
    <location>
        <begin position="93"/>
        <end position="108"/>
    </location>
</feature>